<dbReference type="PANTHER" id="PTHR42080">
    <property type="entry name" value="SRR1 DOMAIN-CONTAINING PROTEIN"/>
    <property type="match status" value="1"/>
</dbReference>
<dbReference type="PANTHER" id="PTHR42080:SF1">
    <property type="entry name" value="SRR1-LIKE DOMAIN-CONTAINING PROTEIN"/>
    <property type="match status" value="1"/>
</dbReference>
<dbReference type="AlphaFoldDB" id="A0A6A6RWE3"/>
<dbReference type="EMBL" id="MU006790">
    <property type="protein sequence ID" value="KAF2638294.1"/>
    <property type="molecule type" value="Genomic_DNA"/>
</dbReference>
<evidence type="ECO:0000313" key="2">
    <source>
        <dbReference type="EMBL" id="KAF2638294.1"/>
    </source>
</evidence>
<dbReference type="InterPro" id="IPR012942">
    <property type="entry name" value="SRR1-like"/>
</dbReference>
<dbReference type="OrthoDB" id="5230585at2759"/>
<protein>
    <recommendedName>
        <fullName evidence="1">SRR1-like domain-containing protein</fullName>
    </recommendedName>
</protein>
<feature type="domain" description="SRR1-like" evidence="1">
    <location>
        <begin position="151"/>
        <end position="320"/>
    </location>
</feature>
<keyword evidence="3" id="KW-1185">Reference proteome</keyword>
<reference evidence="2" key="1">
    <citation type="journal article" date="2020" name="Stud. Mycol.">
        <title>101 Dothideomycetes genomes: a test case for predicting lifestyles and emergence of pathogens.</title>
        <authorList>
            <person name="Haridas S."/>
            <person name="Albert R."/>
            <person name="Binder M."/>
            <person name="Bloem J."/>
            <person name="Labutti K."/>
            <person name="Salamov A."/>
            <person name="Andreopoulos B."/>
            <person name="Baker S."/>
            <person name="Barry K."/>
            <person name="Bills G."/>
            <person name="Bluhm B."/>
            <person name="Cannon C."/>
            <person name="Castanera R."/>
            <person name="Culley D."/>
            <person name="Daum C."/>
            <person name="Ezra D."/>
            <person name="Gonzalez J."/>
            <person name="Henrissat B."/>
            <person name="Kuo A."/>
            <person name="Liang C."/>
            <person name="Lipzen A."/>
            <person name="Lutzoni F."/>
            <person name="Magnuson J."/>
            <person name="Mondo S."/>
            <person name="Nolan M."/>
            <person name="Ohm R."/>
            <person name="Pangilinan J."/>
            <person name="Park H.-J."/>
            <person name="Ramirez L."/>
            <person name="Alfaro M."/>
            <person name="Sun H."/>
            <person name="Tritt A."/>
            <person name="Yoshinaga Y."/>
            <person name="Zwiers L.-H."/>
            <person name="Turgeon B."/>
            <person name="Goodwin S."/>
            <person name="Spatafora J."/>
            <person name="Crous P."/>
            <person name="Grigoriev I."/>
        </authorList>
    </citation>
    <scope>NUCLEOTIDE SEQUENCE</scope>
    <source>
        <strain evidence="2">CBS 473.64</strain>
    </source>
</reference>
<evidence type="ECO:0000259" key="1">
    <source>
        <dbReference type="Pfam" id="PF07985"/>
    </source>
</evidence>
<organism evidence="2 3">
    <name type="scientific">Massarina eburnea CBS 473.64</name>
    <dbReference type="NCBI Taxonomy" id="1395130"/>
    <lineage>
        <taxon>Eukaryota</taxon>
        <taxon>Fungi</taxon>
        <taxon>Dikarya</taxon>
        <taxon>Ascomycota</taxon>
        <taxon>Pezizomycotina</taxon>
        <taxon>Dothideomycetes</taxon>
        <taxon>Pleosporomycetidae</taxon>
        <taxon>Pleosporales</taxon>
        <taxon>Massarineae</taxon>
        <taxon>Massarinaceae</taxon>
        <taxon>Massarina</taxon>
    </lineage>
</organism>
<proteinExistence type="predicted"/>
<gene>
    <name evidence="2" type="ORF">P280DRAFT_529141</name>
</gene>
<evidence type="ECO:0000313" key="3">
    <source>
        <dbReference type="Proteomes" id="UP000799753"/>
    </source>
</evidence>
<dbReference type="Pfam" id="PF07985">
    <property type="entry name" value="SRR1"/>
    <property type="match status" value="1"/>
</dbReference>
<dbReference type="Proteomes" id="UP000799753">
    <property type="component" value="Unassembled WGS sequence"/>
</dbReference>
<accession>A0A6A6RWE3</accession>
<sequence>MPLQIPNLFQKREKSSAIPTDPNIITRESFKRHCIMNHGLDPDIKDGLPKFNILNYEKQVLKNKPLRTRSFLNTAKDVLRKQKENKLIDWSHMRTSSMCENEVPYEQAVKVPLRKPLEWNGVHDIERVRIVLQRTVEQWDSCSTKKDLVKMVRESAVKMPRVKNIICFGLGSFAHRYGDCHCKSGEVEVNMITQHLTALTIAETLEEYCINQTTVGQVQDPIPIILQDPGYVDIDRTLLSELSPRFETRDDPDGFLAIDENSFVITIACVAPVYEVLADLTAAGDCGRGPAGILGDEVNTTRSAKWATGMDWETPRMLKFLKNYDTRGFDGFVVAKEEFGGLWKNDMWLWDTQLWVRKN</sequence>
<name>A0A6A6RWE3_9PLEO</name>